<evidence type="ECO:0000313" key="2">
    <source>
        <dbReference type="Proteomes" id="UP001044222"/>
    </source>
</evidence>
<proteinExistence type="predicted"/>
<organism evidence="1 2">
    <name type="scientific">Anguilla anguilla</name>
    <name type="common">European freshwater eel</name>
    <name type="synonym">Muraena anguilla</name>
    <dbReference type="NCBI Taxonomy" id="7936"/>
    <lineage>
        <taxon>Eukaryota</taxon>
        <taxon>Metazoa</taxon>
        <taxon>Chordata</taxon>
        <taxon>Craniata</taxon>
        <taxon>Vertebrata</taxon>
        <taxon>Euteleostomi</taxon>
        <taxon>Actinopterygii</taxon>
        <taxon>Neopterygii</taxon>
        <taxon>Teleostei</taxon>
        <taxon>Anguilliformes</taxon>
        <taxon>Anguillidae</taxon>
        <taxon>Anguilla</taxon>
    </lineage>
</organism>
<keyword evidence="2" id="KW-1185">Reference proteome</keyword>
<accession>A0A9D3RR93</accession>
<comment type="caution">
    <text evidence="1">The sequence shown here is derived from an EMBL/GenBank/DDBJ whole genome shotgun (WGS) entry which is preliminary data.</text>
</comment>
<gene>
    <name evidence="1" type="ORF">ANANG_G00211640</name>
</gene>
<dbReference type="AlphaFoldDB" id="A0A9D3RR93"/>
<evidence type="ECO:0000313" key="1">
    <source>
        <dbReference type="EMBL" id="KAG5840013.1"/>
    </source>
</evidence>
<protein>
    <submittedName>
        <fullName evidence="1">Uncharacterized protein</fullName>
    </submittedName>
</protein>
<dbReference type="EMBL" id="JAFIRN010000011">
    <property type="protein sequence ID" value="KAG5840013.1"/>
    <property type="molecule type" value="Genomic_DNA"/>
</dbReference>
<reference evidence="1" key="1">
    <citation type="submission" date="2021-01" db="EMBL/GenBank/DDBJ databases">
        <title>A chromosome-scale assembly of European eel, Anguilla anguilla.</title>
        <authorList>
            <person name="Henkel C."/>
            <person name="Jong-Raadsen S.A."/>
            <person name="Dufour S."/>
            <person name="Weltzien F.-A."/>
            <person name="Palstra A.P."/>
            <person name="Pelster B."/>
            <person name="Spaink H.P."/>
            <person name="Van Den Thillart G.E."/>
            <person name="Jansen H."/>
            <person name="Zahm M."/>
            <person name="Klopp C."/>
            <person name="Cedric C."/>
            <person name="Louis A."/>
            <person name="Berthelot C."/>
            <person name="Parey E."/>
            <person name="Roest Crollius H."/>
            <person name="Montfort J."/>
            <person name="Robinson-Rechavi M."/>
            <person name="Bucao C."/>
            <person name="Bouchez O."/>
            <person name="Gislard M."/>
            <person name="Lluch J."/>
            <person name="Milhes M."/>
            <person name="Lampietro C."/>
            <person name="Lopez Roques C."/>
            <person name="Donnadieu C."/>
            <person name="Braasch I."/>
            <person name="Desvignes T."/>
            <person name="Postlethwait J."/>
            <person name="Bobe J."/>
            <person name="Guiguen Y."/>
            <person name="Dirks R."/>
        </authorList>
    </citation>
    <scope>NUCLEOTIDE SEQUENCE</scope>
    <source>
        <strain evidence="1">Tag_6206</strain>
        <tissue evidence="1">Liver</tissue>
    </source>
</reference>
<sequence length="55" mass="6843">MHTYKMRCRQVVLSNEVHQIFFFNWVFQYVANQEHFSFHFFYVPWLILSCCGIHI</sequence>
<name>A0A9D3RR93_ANGAN</name>
<dbReference type="Proteomes" id="UP001044222">
    <property type="component" value="Chromosome 11"/>
</dbReference>